<reference evidence="1" key="1">
    <citation type="submission" date="2014-05" db="EMBL/GenBank/DDBJ databases">
        <authorList>
            <person name="Chronopoulou M."/>
        </authorList>
    </citation>
    <scope>NUCLEOTIDE SEQUENCE</scope>
    <source>
        <tissue evidence="1">Whole organism</tissue>
    </source>
</reference>
<name>A0A0K2UQ87_LEPSM</name>
<sequence>MLSNHYGCTFSLLQGWKGFHCKSHLVIFCFYLDRISEALKFKTYSKLSCAALCGSFEVSLFELPQKTSYNLRYSNTFLQRRQSFQ</sequence>
<organism evidence="1">
    <name type="scientific">Lepeophtheirus salmonis</name>
    <name type="common">Salmon louse</name>
    <name type="synonym">Caligus salmonis</name>
    <dbReference type="NCBI Taxonomy" id="72036"/>
    <lineage>
        <taxon>Eukaryota</taxon>
        <taxon>Metazoa</taxon>
        <taxon>Ecdysozoa</taxon>
        <taxon>Arthropoda</taxon>
        <taxon>Crustacea</taxon>
        <taxon>Multicrustacea</taxon>
        <taxon>Hexanauplia</taxon>
        <taxon>Copepoda</taxon>
        <taxon>Siphonostomatoida</taxon>
        <taxon>Caligidae</taxon>
        <taxon>Lepeophtheirus</taxon>
    </lineage>
</organism>
<protein>
    <submittedName>
        <fullName evidence="1">Uncharacterized protein</fullName>
    </submittedName>
</protein>
<accession>A0A0K2UQ87</accession>
<dbReference type="EMBL" id="HACA01022666">
    <property type="protein sequence ID" value="CDW40027.1"/>
    <property type="molecule type" value="Transcribed_RNA"/>
</dbReference>
<proteinExistence type="predicted"/>
<evidence type="ECO:0000313" key="1">
    <source>
        <dbReference type="EMBL" id="CDW40027.1"/>
    </source>
</evidence>
<dbReference type="AlphaFoldDB" id="A0A0K2UQ87"/>